<dbReference type="InterPro" id="IPR000571">
    <property type="entry name" value="Znf_CCCH"/>
</dbReference>
<feature type="region of interest" description="Disordered" evidence="2">
    <location>
        <begin position="162"/>
        <end position="209"/>
    </location>
</feature>
<feature type="zinc finger region" description="C3H1-type" evidence="1">
    <location>
        <begin position="137"/>
        <end position="166"/>
    </location>
</feature>
<reference evidence="5" key="1">
    <citation type="submission" date="2016-11" db="UniProtKB">
        <authorList>
            <consortium name="WormBaseParasite"/>
        </authorList>
    </citation>
    <scope>IDENTIFICATION</scope>
</reference>
<dbReference type="Proteomes" id="UP000095282">
    <property type="component" value="Unplaced"/>
</dbReference>
<dbReference type="AlphaFoldDB" id="A0A1I7V4X1"/>
<keyword evidence="4" id="KW-1185">Reference proteome</keyword>
<evidence type="ECO:0000256" key="2">
    <source>
        <dbReference type="SAM" id="MobiDB-lite"/>
    </source>
</evidence>
<keyword evidence="1" id="KW-0863">Zinc-finger</keyword>
<dbReference type="Gene3D" id="4.10.1000.10">
    <property type="entry name" value="Zinc finger, CCCH-type"/>
    <property type="match status" value="1"/>
</dbReference>
<protein>
    <submittedName>
        <fullName evidence="5">C3H1-type domain-containing protein</fullName>
    </submittedName>
</protein>
<name>A0A1I7V4X1_9PELO</name>
<dbReference type="WBParaSite" id="Csp11.Scaffold78.g492.t1">
    <property type="protein sequence ID" value="Csp11.Scaffold78.g492.t1"/>
    <property type="gene ID" value="Csp11.Scaffold78.g492"/>
</dbReference>
<evidence type="ECO:0000313" key="5">
    <source>
        <dbReference type="WBParaSite" id="Csp11.Scaffold78.g492.t1"/>
    </source>
</evidence>
<proteinExistence type="predicted"/>
<dbReference type="PROSITE" id="PS50103">
    <property type="entry name" value="ZF_C3H1"/>
    <property type="match status" value="1"/>
</dbReference>
<evidence type="ECO:0000313" key="4">
    <source>
        <dbReference type="Proteomes" id="UP000095282"/>
    </source>
</evidence>
<feature type="domain" description="C3H1-type" evidence="3">
    <location>
        <begin position="137"/>
        <end position="166"/>
    </location>
</feature>
<dbReference type="eggNOG" id="ENOG502THTM">
    <property type="taxonomic scope" value="Eukaryota"/>
</dbReference>
<evidence type="ECO:0000259" key="3">
    <source>
        <dbReference type="PROSITE" id="PS50103"/>
    </source>
</evidence>
<feature type="compositionally biased region" description="Basic and acidic residues" evidence="2">
    <location>
        <begin position="162"/>
        <end position="174"/>
    </location>
</feature>
<accession>A0A1I7V4X1</accession>
<dbReference type="GO" id="GO:0008270">
    <property type="term" value="F:zinc ion binding"/>
    <property type="evidence" value="ECO:0007669"/>
    <property type="project" value="UniProtKB-KW"/>
</dbReference>
<sequence length="209" mass="24334">MEMRQIEEQRLEESNTSRAPLFGVFDAFEPPHLIIDAIMRARSPVPIIPLTYTIPQQEIGQFQPSQQHNYQQVFENCNYDINQNCSESPQIGDSVFNLMAKLKERGLIGAEQLASSSDNDNPMQQPIINQSWTQSNGKLSQMCTYFVNKPSGCRHGDSCKYEHNNEERERRQTERQNQYSRNESWRPRQSRMMSGKSNNRKRGFRSRSP</sequence>
<keyword evidence="1" id="KW-0479">Metal-binding</keyword>
<keyword evidence="1" id="KW-0862">Zinc</keyword>
<feature type="compositionally biased region" description="Basic residues" evidence="2">
    <location>
        <begin position="198"/>
        <end position="209"/>
    </location>
</feature>
<organism evidence="4 5">
    <name type="scientific">Caenorhabditis tropicalis</name>
    <dbReference type="NCBI Taxonomy" id="1561998"/>
    <lineage>
        <taxon>Eukaryota</taxon>
        <taxon>Metazoa</taxon>
        <taxon>Ecdysozoa</taxon>
        <taxon>Nematoda</taxon>
        <taxon>Chromadorea</taxon>
        <taxon>Rhabditida</taxon>
        <taxon>Rhabditina</taxon>
        <taxon>Rhabditomorpha</taxon>
        <taxon>Rhabditoidea</taxon>
        <taxon>Rhabditidae</taxon>
        <taxon>Peloderinae</taxon>
        <taxon>Caenorhabditis</taxon>
    </lineage>
</organism>
<evidence type="ECO:0000256" key="1">
    <source>
        <dbReference type="PROSITE-ProRule" id="PRU00723"/>
    </source>
</evidence>